<keyword evidence="2" id="KW-1185">Reference proteome</keyword>
<protein>
    <submittedName>
        <fullName evidence="1">Uncharacterized protein</fullName>
    </submittedName>
</protein>
<gene>
    <name evidence="1" type="ORF">WAE58_05985</name>
</gene>
<dbReference type="Proteomes" id="UP001378956">
    <property type="component" value="Unassembled WGS sequence"/>
</dbReference>
<reference evidence="1 2" key="1">
    <citation type="submission" date="2024-03" db="EMBL/GenBank/DDBJ databases">
        <title>Sequence of Lycoming College Course Isolates.</title>
        <authorList>
            <person name="Plotts O."/>
            <person name="Newman J."/>
        </authorList>
    </citation>
    <scope>NUCLEOTIDE SEQUENCE [LARGE SCALE GENOMIC DNA]</scope>
    <source>
        <strain evidence="1 2">CJB-3</strain>
    </source>
</reference>
<organism evidence="1 2">
    <name type="scientific">Pedobacter panaciterrae</name>
    <dbReference type="NCBI Taxonomy" id="363849"/>
    <lineage>
        <taxon>Bacteria</taxon>
        <taxon>Pseudomonadati</taxon>
        <taxon>Bacteroidota</taxon>
        <taxon>Sphingobacteriia</taxon>
        <taxon>Sphingobacteriales</taxon>
        <taxon>Sphingobacteriaceae</taxon>
        <taxon>Pedobacter</taxon>
    </lineage>
</organism>
<evidence type="ECO:0000313" key="2">
    <source>
        <dbReference type="Proteomes" id="UP001378956"/>
    </source>
</evidence>
<proteinExistence type="predicted"/>
<comment type="caution">
    <text evidence="1">The sequence shown here is derived from an EMBL/GenBank/DDBJ whole genome shotgun (WGS) entry which is preliminary data.</text>
</comment>
<accession>A0ABU8NI93</accession>
<evidence type="ECO:0000313" key="1">
    <source>
        <dbReference type="EMBL" id="MEJ2901962.1"/>
    </source>
</evidence>
<sequence>MEATVILKQFLEKIEHDPRIRTTHIAVYMALYRHWIQSDHPAFIRVKSKQLMPQAKVSSSATWHSAIRALDEYGYILYQPNFNRMSCSKVMMLDFSTAP</sequence>
<name>A0ABU8NI93_9SPHI</name>
<dbReference type="EMBL" id="JBBEUB010000001">
    <property type="protein sequence ID" value="MEJ2901962.1"/>
    <property type="molecule type" value="Genomic_DNA"/>
</dbReference>
<dbReference type="RefSeq" id="WP_172660865.1">
    <property type="nucleotide sequence ID" value="NZ_JABMKW010000016.1"/>
</dbReference>